<organism evidence="1 2">
    <name type="scientific">Trifolium medium</name>
    <dbReference type="NCBI Taxonomy" id="97028"/>
    <lineage>
        <taxon>Eukaryota</taxon>
        <taxon>Viridiplantae</taxon>
        <taxon>Streptophyta</taxon>
        <taxon>Embryophyta</taxon>
        <taxon>Tracheophyta</taxon>
        <taxon>Spermatophyta</taxon>
        <taxon>Magnoliopsida</taxon>
        <taxon>eudicotyledons</taxon>
        <taxon>Gunneridae</taxon>
        <taxon>Pentapetalae</taxon>
        <taxon>rosids</taxon>
        <taxon>fabids</taxon>
        <taxon>Fabales</taxon>
        <taxon>Fabaceae</taxon>
        <taxon>Papilionoideae</taxon>
        <taxon>50 kb inversion clade</taxon>
        <taxon>NPAAA clade</taxon>
        <taxon>Hologalegina</taxon>
        <taxon>IRL clade</taxon>
        <taxon>Trifolieae</taxon>
        <taxon>Trifolium</taxon>
    </lineage>
</organism>
<evidence type="ECO:0000313" key="2">
    <source>
        <dbReference type="Proteomes" id="UP000265520"/>
    </source>
</evidence>
<comment type="caution">
    <text evidence="1">The sequence shown here is derived from an EMBL/GenBank/DDBJ whole genome shotgun (WGS) entry which is preliminary data.</text>
</comment>
<sequence>ATQVRKCRKSVAVTVAERELARVSESQRAVAAKKYFGVKKSPSLSEPFRR</sequence>
<dbReference type="AlphaFoldDB" id="A0A392S3T5"/>
<keyword evidence="2" id="KW-1185">Reference proteome</keyword>
<proteinExistence type="predicted"/>
<dbReference type="EMBL" id="LXQA010306053">
    <property type="protein sequence ID" value="MCI42555.1"/>
    <property type="molecule type" value="Genomic_DNA"/>
</dbReference>
<feature type="non-terminal residue" evidence="1">
    <location>
        <position position="1"/>
    </location>
</feature>
<protein>
    <submittedName>
        <fullName evidence="1">Uncharacterized protein</fullName>
    </submittedName>
</protein>
<reference evidence="1 2" key="1">
    <citation type="journal article" date="2018" name="Front. Plant Sci.">
        <title>Red Clover (Trifolium pratense) and Zigzag Clover (T. medium) - A Picture of Genomic Similarities and Differences.</title>
        <authorList>
            <person name="Dluhosova J."/>
            <person name="Istvanek J."/>
            <person name="Nedelnik J."/>
            <person name="Repkova J."/>
        </authorList>
    </citation>
    <scope>NUCLEOTIDE SEQUENCE [LARGE SCALE GENOMIC DNA]</scope>
    <source>
        <strain evidence="2">cv. 10/8</strain>
        <tissue evidence="1">Leaf</tissue>
    </source>
</reference>
<accession>A0A392S3T5</accession>
<evidence type="ECO:0000313" key="1">
    <source>
        <dbReference type="EMBL" id="MCI42555.1"/>
    </source>
</evidence>
<name>A0A392S3T5_9FABA</name>
<dbReference type="Proteomes" id="UP000265520">
    <property type="component" value="Unassembled WGS sequence"/>
</dbReference>